<name>A4ZYV8_BACIU</name>
<dbReference type="EMBL" id="EF506609">
    <property type="protein sequence ID" value="ABP52078.1"/>
    <property type="molecule type" value="Genomic_DNA"/>
</dbReference>
<dbReference type="InterPro" id="IPR027417">
    <property type="entry name" value="P-loop_NTPase"/>
</dbReference>
<sequence>MNRPERIESFLGNKKVLTALLLPYAVLFSLVTNVLVKAVLIVYDFLKHMFLEQKLVDIDYSIKIDDLFAFTWEENRIIYLIFYAVWLYGYLVFSIKMYRTFGSLYKKNHGNTRFATFKELKEQYKLIPERRASFKGKGGIPISHINRAVNRPYKFLKKQRGIEPKNKLHAWFQKTILVSLLRVVPYFCEKTFIDTSPVNNLIIGTTRSGKGETSVFPSIDIFSRSESKPTMIVNDPKGELAAASKPTLEKRGYEVHILNLVDPNISMSYNPLQLVVDAYKRGDTESAVSLANTLSFTLYYDPNAKDKFWQNCSMSLCNALVLAITDDCIKKKREDKITLYTVANFLSTMGSKNDFDEEKGIEINALDEYFQSRPETDPARMQYSTSNFSTGNTRGNIFTNTMSELQIFLNPSIAKMTSKNSLDLKKLAEGVKPAALFMVTPDYDSSLHKIASIFTRQSYYIFAKEASFMPNGKLKRNVEYILDEFGNMPAIEDMAGAITVCLGRNIRFNLYIQSYSQIKKLYGDDDETIIGNCGNQIYILTGDPSTAEKFSKLIGRKEVTDYSRSGEQFSFKKSETESVRERSLMLPEELTSIKPNETVVFRITKREDNNGRGIVSHPIFNTGKTAMNPRWIYLDKEFDTSNSIKDVEVNSLHKHVVLEELKYDHIGENDKLNLAIDELSVETLENIKSQVLKGATINKAEDSYVQFIDDKFLEFSIYQLATTLKNAVEFGYIKEQNFKKFFNAYLKKFFSEKEAYMLTAFNEEHSNQNYTTSRGNDEDTEREKELEKMQKLLQTT</sequence>
<dbReference type="SUPFAM" id="SSF52540">
    <property type="entry name" value="P-loop containing nucleoside triphosphate hydrolases"/>
    <property type="match status" value="1"/>
</dbReference>
<keyword evidence="5 8" id="KW-1133">Transmembrane helix</keyword>
<feature type="transmembrane region" description="Helical" evidence="8">
    <location>
        <begin position="21"/>
        <end position="43"/>
    </location>
</feature>
<dbReference type="PANTHER" id="PTHR37937:SF1">
    <property type="entry name" value="CONJUGATIVE TRANSFER: DNA TRANSPORT"/>
    <property type="match status" value="1"/>
</dbReference>
<geneLocation type="plasmid" evidence="9">
    <name>p19</name>
</geneLocation>
<evidence type="ECO:0000256" key="5">
    <source>
        <dbReference type="ARBA" id="ARBA00022989"/>
    </source>
</evidence>
<dbReference type="InterPro" id="IPR003688">
    <property type="entry name" value="TraG/VirD4"/>
</dbReference>
<evidence type="ECO:0000256" key="6">
    <source>
        <dbReference type="ARBA" id="ARBA00023136"/>
    </source>
</evidence>
<feature type="transmembrane region" description="Helical" evidence="8">
    <location>
        <begin position="77"/>
        <end position="98"/>
    </location>
</feature>
<dbReference type="GO" id="GO:0005886">
    <property type="term" value="C:plasma membrane"/>
    <property type="evidence" value="ECO:0007669"/>
    <property type="project" value="UniProtKB-SubCell"/>
</dbReference>
<dbReference type="AlphaFoldDB" id="A4ZYV8"/>
<accession>A4ZYV8</accession>
<keyword evidence="9" id="KW-0614">Plasmid</keyword>
<keyword evidence="4 8" id="KW-0812">Transmembrane</keyword>
<evidence type="ECO:0000256" key="1">
    <source>
        <dbReference type="ARBA" id="ARBA00004651"/>
    </source>
</evidence>
<dbReference type="Gene3D" id="3.40.50.300">
    <property type="entry name" value="P-loop containing nucleotide triphosphate hydrolases"/>
    <property type="match status" value="1"/>
</dbReference>
<feature type="compositionally biased region" description="Basic and acidic residues" evidence="7">
    <location>
        <begin position="775"/>
        <end position="790"/>
    </location>
</feature>
<evidence type="ECO:0000256" key="4">
    <source>
        <dbReference type="ARBA" id="ARBA00022692"/>
    </source>
</evidence>
<evidence type="ECO:0000256" key="2">
    <source>
        <dbReference type="ARBA" id="ARBA00008806"/>
    </source>
</evidence>
<evidence type="ECO:0000313" key="9">
    <source>
        <dbReference type="EMBL" id="ABP52078.1"/>
    </source>
</evidence>
<comment type="subcellular location">
    <subcellularLocation>
        <location evidence="1">Cell membrane</location>
        <topology evidence="1">Multi-pass membrane protein</topology>
    </subcellularLocation>
</comment>
<reference evidence="9" key="1">
    <citation type="journal article" date="2008" name="Russ. J. Genet.">
        <title>Molecular analysis of some genes from plasmid p19 of the Bacillus subtilis 19 soil strain involved in conjugation.</title>
        <authorList>
            <person name="Poluektova E.U."/>
            <person name="Gagarina E.Y."/>
            <person name="Shilovskii I.P."/>
            <person name="Fedorina E.A."/>
            <person name="Nezametdinova V.Z."/>
            <person name="Rodionova S.A."/>
            <person name="Prozorov A.A."/>
        </authorList>
    </citation>
    <scope>NUCLEOTIDE SEQUENCE</scope>
    <source>
        <strain evidence="9">19</strain>
        <plasmid evidence="9">p19</plasmid>
    </source>
</reference>
<keyword evidence="3" id="KW-1003">Cell membrane</keyword>
<comment type="similarity">
    <text evidence="2">Belongs to the VirD4/TraG family.</text>
</comment>
<dbReference type="Pfam" id="PF02534">
    <property type="entry name" value="T4SS-DNA_transf"/>
    <property type="match status" value="1"/>
</dbReference>
<evidence type="ECO:0000256" key="7">
    <source>
        <dbReference type="SAM" id="MobiDB-lite"/>
    </source>
</evidence>
<feature type="region of interest" description="Disordered" evidence="7">
    <location>
        <begin position="767"/>
        <end position="796"/>
    </location>
</feature>
<keyword evidence="6 8" id="KW-0472">Membrane</keyword>
<dbReference type="CDD" id="cd01127">
    <property type="entry name" value="TrwB_TraG_TraD_VirD4"/>
    <property type="match status" value="1"/>
</dbReference>
<dbReference type="PANTHER" id="PTHR37937">
    <property type="entry name" value="CONJUGATIVE TRANSFER: DNA TRANSPORT"/>
    <property type="match status" value="1"/>
</dbReference>
<evidence type="ECO:0000256" key="3">
    <source>
        <dbReference type="ARBA" id="ARBA00022475"/>
    </source>
</evidence>
<dbReference type="InterPro" id="IPR051539">
    <property type="entry name" value="T4SS-coupling_protein"/>
</dbReference>
<evidence type="ECO:0000256" key="8">
    <source>
        <dbReference type="SAM" id="Phobius"/>
    </source>
</evidence>
<organism evidence="9">
    <name type="scientific">Bacillus subtilis</name>
    <dbReference type="NCBI Taxonomy" id="1423"/>
    <lineage>
        <taxon>Bacteria</taxon>
        <taxon>Bacillati</taxon>
        <taxon>Bacillota</taxon>
        <taxon>Bacilli</taxon>
        <taxon>Bacillales</taxon>
        <taxon>Bacillaceae</taxon>
        <taxon>Bacillus</taxon>
    </lineage>
</organism>
<proteinExistence type="inferred from homology"/>
<protein>
    <submittedName>
        <fullName evidence="9">VirD4-like protein</fullName>
    </submittedName>
</protein>
<dbReference type="NCBIfam" id="NF045973">
    <property type="entry name" value="conju_CD1115"/>
    <property type="match status" value="1"/>
</dbReference>
<dbReference type="RefSeq" id="WP_069479553.1">
    <property type="nucleotide sequence ID" value="NZ_JARSRH010000031.1"/>
</dbReference>